<sequence length="79" mass="9028">MFSVDSPPTSDTPLRVADLTRFYPPNSQELGLVEGEYSGVNEVYIRFARAYSQNCQQMDSQKTPESYEKLCDILLVLKF</sequence>
<accession>A0ACA9MJT4</accession>
<keyword evidence="2" id="KW-1185">Reference proteome</keyword>
<evidence type="ECO:0000313" key="2">
    <source>
        <dbReference type="Proteomes" id="UP000789525"/>
    </source>
</evidence>
<name>A0ACA9MJT4_9GLOM</name>
<reference evidence="1" key="1">
    <citation type="submission" date="2021-06" db="EMBL/GenBank/DDBJ databases">
        <authorList>
            <person name="Kallberg Y."/>
            <person name="Tangrot J."/>
            <person name="Rosling A."/>
        </authorList>
    </citation>
    <scope>NUCLEOTIDE SEQUENCE</scope>
    <source>
        <strain evidence="1">CL356</strain>
    </source>
</reference>
<gene>
    <name evidence="1" type="ORF">ACOLOM_LOCUS6412</name>
</gene>
<organism evidence="1 2">
    <name type="scientific">Acaulospora colombiana</name>
    <dbReference type="NCBI Taxonomy" id="27376"/>
    <lineage>
        <taxon>Eukaryota</taxon>
        <taxon>Fungi</taxon>
        <taxon>Fungi incertae sedis</taxon>
        <taxon>Mucoromycota</taxon>
        <taxon>Glomeromycotina</taxon>
        <taxon>Glomeromycetes</taxon>
        <taxon>Diversisporales</taxon>
        <taxon>Acaulosporaceae</taxon>
        <taxon>Acaulospora</taxon>
    </lineage>
</organism>
<proteinExistence type="predicted"/>
<evidence type="ECO:0000313" key="1">
    <source>
        <dbReference type="EMBL" id="CAG8593440.1"/>
    </source>
</evidence>
<comment type="caution">
    <text evidence="1">The sequence shown here is derived from an EMBL/GenBank/DDBJ whole genome shotgun (WGS) entry which is preliminary data.</text>
</comment>
<dbReference type="EMBL" id="CAJVPT010013154">
    <property type="protein sequence ID" value="CAG8593440.1"/>
    <property type="molecule type" value="Genomic_DNA"/>
</dbReference>
<protein>
    <submittedName>
        <fullName evidence="1">4709_t:CDS:1</fullName>
    </submittedName>
</protein>
<dbReference type="Proteomes" id="UP000789525">
    <property type="component" value="Unassembled WGS sequence"/>
</dbReference>